<feature type="transmembrane region" description="Helical" evidence="1">
    <location>
        <begin position="848"/>
        <end position="873"/>
    </location>
</feature>
<feature type="transmembrane region" description="Helical" evidence="1">
    <location>
        <begin position="592"/>
        <end position="615"/>
    </location>
</feature>
<gene>
    <name evidence="4" type="ORF">FOY91_17245</name>
</gene>
<keyword evidence="5" id="KW-1185">Reference proteome</keyword>
<accession>A0A558QW16</accession>
<feature type="transmembrane region" description="Helical" evidence="1">
    <location>
        <begin position="562"/>
        <end position="580"/>
    </location>
</feature>
<dbReference type="SUPFAM" id="SSF56801">
    <property type="entry name" value="Acetyl-CoA synthetase-like"/>
    <property type="match status" value="1"/>
</dbReference>
<feature type="transmembrane region" description="Helical" evidence="1">
    <location>
        <begin position="721"/>
        <end position="738"/>
    </location>
</feature>
<feature type="transmembrane region" description="Helical" evidence="1">
    <location>
        <begin position="750"/>
        <end position="768"/>
    </location>
</feature>
<name>A0A558QW16_9SPHN</name>
<dbReference type="EMBL" id="VNIM01000093">
    <property type="protein sequence ID" value="TVV71262.1"/>
    <property type="molecule type" value="Genomic_DNA"/>
</dbReference>
<dbReference type="InterPro" id="IPR000873">
    <property type="entry name" value="AMP-dep_synth/lig_dom"/>
</dbReference>
<keyword evidence="1" id="KW-0812">Transmembrane</keyword>
<dbReference type="Pfam" id="PF01757">
    <property type="entry name" value="Acyl_transf_3"/>
    <property type="match status" value="1"/>
</dbReference>
<feature type="domain" description="AMP-dependent synthetase/ligase" evidence="2">
    <location>
        <begin position="119"/>
        <end position="337"/>
    </location>
</feature>
<dbReference type="InterPro" id="IPR050237">
    <property type="entry name" value="ATP-dep_AMP-bd_enzyme"/>
</dbReference>
<organism evidence="4 5">
    <name type="scientific">Alterirhizorhabdus solaris</name>
    <dbReference type="NCBI Taxonomy" id="2529389"/>
    <lineage>
        <taxon>Bacteria</taxon>
        <taxon>Pseudomonadati</taxon>
        <taxon>Pseudomonadota</taxon>
        <taxon>Alphaproteobacteria</taxon>
        <taxon>Sphingomonadales</taxon>
        <taxon>Rhizorhabdaceae</taxon>
        <taxon>Alterirhizorhabdus</taxon>
    </lineage>
</organism>
<evidence type="ECO:0000313" key="4">
    <source>
        <dbReference type="EMBL" id="TVV71262.1"/>
    </source>
</evidence>
<evidence type="ECO:0000313" key="5">
    <source>
        <dbReference type="Proteomes" id="UP000318681"/>
    </source>
</evidence>
<dbReference type="RefSeq" id="WP_145154614.1">
    <property type="nucleotide sequence ID" value="NZ_VNIM01000093.1"/>
</dbReference>
<evidence type="ECO:0000256" key="1">
    <source>
        <dbReference type="SAM" id="Phobius"/>
    </source>
</evidence>
<dbReference type="InterPro" id="IPR002656">
    <property type="entry name" value="Acyl_transf_3_dom"/>
</dbReference>
<dbReference type="AlphaFoldDB" id="A0A558QW16"/>
<sequence length="883" mass="94156">MMGDRARGLDLVEAVLAAPAEALAAIDDDDRRLTYAELRLAAHARADMLAGGTGLVLLEGGNDCAWLIAYVACLIARRPMLIAPGGNPAAATALEAAFAPATRLTAAGGYMPECTGHDDGETPHPDLALMLSTSGSTGSAKCVRLSAANLAANAAAIGAYLGLAADERGVVNLPTHYSYGLSIVNSHLMAGAALLFTARSVIEPGFWDFCARHGATSFAGVPHTYDLLERADLGRRAPATLRYFTQAGGRLPPRLAERYAALADARGWRFFVMYGQTEATARMAYMPPERLAANPDCIGLAIPGGRFSLADGEGLPIEAPDVDGELIYEGPNVMMGYAFASADVALSAGPPQLATGDLARRRADGLWQITGRLNRFIKIFGNRIGLDDVERLLGAGGHEAIATGIDDKLLVVTRDAAAAPSIATLLQARLKLPPDYLEVRAVTDYPVMASGKIDYAVLKSALCPSAAAAVVATEEGGEAVIAAFTRAFGEAGREEEATFRSLGGDSLGYVNTALALETAIPNLPDDWDSRSIGSLVTLASGQGKATAGPRTGRRLLSRVDTVRGFACLLIVAFHFVGMAPDDGMRVALDSHWHYVMNSFAMVRLPLFTALAGYIYGAMPASRDGFGRFIGRKAKQLLIPMVFATIVYLVLRRLSDGRDESIAWAFLGGYRHLWYLETLVTIFAIVGLIDVWLKPGARGLLVLLAGGVTACLLLPGVELFHFTNTLFMLPFFVWGVLLYRRPELLGSRITLGVAAVVLAGALLIQQLSMNGIGITGDWAILRAPESLSFAGVLPWFAGCAAIVVLIHLFPRFTPLERIAGYSYAIYLWHPLANNAVQMVMRRIDLHNDLLFFAVGVGGGALLPIALQIVVVRWFPRLSLPVVGR</sequence>
<dbReference type="PANTHER" id="PTHR43767">
    <property type="entry name" value="LONG-CHAIN-FATTY-ACID--COA LIGASE"/>
    <property type="match status" value="1"/>
</dbReference>
<feature type="transmembrane region" description="Helical" evidence="1">
    <location>
        <begin position="699"/>
        <end position="715"/>
    </location>
</feature>
<reference evidence="4 5" key="1">
    <citation type="submission" date="2019-07" db="EMBL/GenBank/DDBJ databases">
        <title>Sphingomonas solaris sp. nov., isolated from a solar panel from Boston, Massachusetts.</title>
        <authorList>
            <person name="Tanner K."/>
            <person name="Pascual J."/>
            <person name="Mancuso C."/>
            <person name="Pereto J."/>
            <person name="Khalil A."/>
            <person name="Vilanova C."/>
        </authorList>
    </citation>
    <scope>NUCLEOTIDE SEQUENCE [LARGE SCALE GENOMIC DNA]</scope>
    <source>
        <strain evidence="4 5">R4DWN</strain>
    </source>
</reference>
<dbReference type="InterPro" id="IPR042099">
    <property type="entry name" value="ANL_N_sf"/>
</dbReference>
<evidence type="ECO:0000259" key="2">
    <source>
        <dbReference type="Pfam" id="PF00501"/>
    </source>
</evidence>
<feature type="transmembrane region" description="Helical" evidence="1">
    <location>
        <begin position="788"/>
        <end position="808"/>
    </location>
</feature>
<keyword evidence="1" id="KW-0472">Membrane</keyword>
<evidence type="ECO:0000259" key="3">
    <source>
        <dbReference type="Pfam" id="PF01757"/>
    </source>
</evidence>
<dbReference type="PANTHER" id="PTHR43767:SF10">
    <property type="entry name" value="SURFACTIN SYNTHASE SUBUNIT 1"/>
    <property type="match status" value="1"/>
</dbReference>
<feature type="transmembrane region" description="Helical" evidence="1">
    <location>
        <begin position="673"/>
        <end position="692"/>
    </location>
</feature>
<proteinExistence type="predicted"/>
<dbReference type="Pfam" id="PF00501">
    <property type="entry name" value="AMP-binding"/>
    <property type="match status" value="1"/>
</dbReference>
<dbReference type="Gene3D" id="3.40.50.12780">
    <property type="entry name" value="N-terminal domain of ligase-like"/>
    <property type="match status" value="1"/>
</dbReference>
<dbReference type="OrthoDB" id="9803968at2"/>
<feature type="domain" description="Acyltransferase 3" evidence="3">
    <location>
        <begin position="558"/>
        <end position="865"/>
    </location>
</feature>
<comment type="caution">
    <text evidence="4">The sequence shown here is derived from an EMBL/GenBank/DDBJ whole genome shotgun (WGS) entry which is preliminary data.</text>
</comment>
<feature type="transmembrane region" description="Helical" evidence="1">
    <location>
        <begin position="636"/>
        <end position="653"/>
    </location>
</feature>
<dbReference type="GO" id="GO:0016747">
    <property type="term" value="F:acyltransferase activity, transferring groups other than amino-acyl groups"/>
    <property type="evidence" value="ECO:0007669"/>
    <property type="project" value="InterPro"/>
</dbReference>
<protein>
    <submittedName>
        <fullName evidence="4">AMP-binding protein</fullName>
    </submittedName>
</protein>
<dbReference type="Proteomes" id="UP000318681">
    <property type="component" value="Unassembled WGS sequence"/>
</dbReference>
<keyword evidence="1" id="KW-1133">Transmembrane helix</keyword>